<accession>A0A0R2G2N0</accession>
<dbReference type="EMBL" id="JQAR01000004">
    <property type="protein sequence ID" value="KRN31644.1"/>
    <property type="molecule type" value="Genomic_DNA"/>
</dbReference>
<dbReference type="Proteomes" id="UP000051727">
    <property type="component" value="Unassembled WGS sequence"/>
</dbReference>
<dbReference type="PATRIC" id="fig|1618.3.peg.1799"/>
<comment type="caution">
    <text evidence="1">The sequence shown here is derived from an EMBL/GenBank/DDBJ whole genome shotgun (WGS) entry which is preliminary data.</text>
</comment>
<dbReference type="STRING" id="1618.IV36_GL001768"/>
<organism evidence="1 2">
    <name type="scientific">Liquorilactobacillus mali</name>
    <dbReference type="NCBI Taxonomy" id="1618"/>
    <lineage>
        <taxon>Bacteria</taxon>
        <taxon>Bacillati</taxon>
        <taxon>Bacillota</taxon>
        <taxon>Bacilli</taxon>
        <taxon>Lactobacillales</taxon>
        <taxon>Lactobacillaceae</taxon>
        <taxon>Liquorilactobacillus</taxon>
    </lineage>
</organism>
<evidence type="ECO:0000313" key="2">
    <source>
        <dbReference type="Proteomes" id="UP000051727"/>
    </source>
</evidence>
<name>A0A0R2G2N0_9LACO</name>
<gene>
    <name evidence="1" type="ORF">IV36_GL001768</name>
</gene>
<reference evidence="1 2" key="1">
    <citation type="journal article" date="2015" name="Genome Announc.">
        <title>Expanding the biotechnology potential of lactobacilli through comparative genomics of 213 strains and associated genera.</title>
        <authorList>
            <person name="Sun Z."/>
            <person name="Harris H.M."/>
            <person name="McCann A."/>
            <person name="Guo C."/>
            <person name="Argimon S."/>
            <person name="Zhang W."/>
            <person name="Yang X."/>
            <person name="Jeffery I.B."/>
            <person name="Cooney J.C."/>
            <person name="Kagawa T.F."/>
            <person name="Liu W."/>
            <person name="Song Y."/>
            <person name="Salvetti E."/>
            <person name="Wrobel A."/>
            <person name="Rasinkangas P."/>
            <person name="Parkhill J."/>
            <person name="Rea M.C."/>
            <person name="O'Sullivan O."/>
            <person name="Ritari J."/>
            <person name="Douillard F.P."/>
            <person name="Paul Ross R."/>
            <person name="Yang R."/>
            <person name="Briner A.E."/>
            <person name="Felis G.E."/>
            <person name="de Vos W.M."/>
            <person name="Barrangou R."/>
            <person name="Klaenhammer T.R."/>
            <person name="Caufield P.W."/>
            <person name="Cui Y."/>
            <person name="Zhang H."/>
            <person name="O'Toole P.W."/>
        </authorList>
    </citation>
    <scope>NUCLEOTIDE SEQUENCE [LARGE SCALE GENOMIC DNA]</scope>
    <source>
        <strain evidence="1 2">ATCC 27304</strain>
    </source>
</reference>
<dbReference type="AlphaFoldDB" id="A0A0R2G2N0"/>
<evidence type="ECO:0000313" key="1">
    <source>
        <dbReference type="EMBL" id="KRN31644.1"/>
    </source>
</evidence>
<sequence length="458" mass="54300">MLLRKIDRNLIIMSQYLLKSEEHEEIYKIISSEDFYKNIDSLSDSTYEGIYTNRHLWIFQCEKEWKKGTGIFREDIRKLEVKPRCELCNTALRTEKYHIINRENGNSLWIGKECFEHILNNDIKMGMNDFTPNEAEKFERLKSMYSGLFKFVAEKPELNAEYEVSSEVIDLCLKLKRKINKEIRDTVKSNSTNRIKLKELLGKVDDAYKKIKFDISKKNEYSGFSNKLKARVSKNQTMEELDKIIKGVQQNHGFLDTNSASLIKDNLFLNHYMKLLKGLYGEKVERFDDKFNTFHFFLNYKSYKLRAKLNSRDTINAFGYDTENFKPQNNCENILFPLDLKWEGQETKDNLFLIGYEYLVNRKNSYKNYELRVGELESFIRANEIIGVNTEKVSRFLKSIVILRSRDKFFLCNASDIIMIGESVVKGQNILFNKKEIDNKKSLLQELFDRYYLKYNSR</sequence>
<proteinExistence type="predicted"/>
<protein>
    <submittedName>
        <fullName evidence="1">Uncharacterized protein</fullName>
    </submittedName>
</protein>